<organism evidence="6 7">
    <name type="scientific">Fasciola gigantica</name>
    <name type="common">Giant liver fluke</name>
    <dbReference type="NCBI Taxonomy" id="46835"/>
    <lineage>
        <taxon>Eukaryota</taxon>
        <taxon>Metazoa</taxon>
        <taxon>Spiralia</taxon>
        <taxon>Lophotrochozoa</taxon>
        <taxon>Platyhelminthes</taxon>
        <taxon>Trematoda</taxon>
        <taxon>Digenea</taxon>
        <taxon>Plagiorchiida</taxon>
        <taxon>Echinostomata</taxon>
        <taxon>Echinostomatoidea</taxon>
        <taxon>Fasciolidae</taxon>
        <taxon>Fasciola</taxon>
    </lineage>
</organism>
<dbReference type="SMART" id="SM00369">
    <property type="entry name" value="LRR_TYP"/>
    <property type="match status" value="5"/>
</dbReference>
<comment type="caution">
    <text evidence="6">The sequence shown here is derived from an EMBL/GenBank/DDBJ whole genome shotgun (WGS) entry which is preliminary data.</text>
</comment>
<sequence length="356" mass="40296">MKIDEILKTTKAKNVNSVVEITLHQKELSIISDLKEFCNLKKLDVSCNKLKELNFISSNKALTTLVVYDNELLNLDGISQIYSLITLHAQYNRITNIDTCFQKLSQLTDLRLDDNEIETVSAKALSQCTALTNLDLSYNMLGHVEFLSELPNLSCLTLSHNRLRSIEPLARCPKLRELDVSDNLLTNSGLEYEGFDQLERINLSNNKIARLGTEIRARNSVTALFLNNNQLHDLPKLHEYLPSIDVLEISSNKFIIFDDLLDSISGCENLRELSLQGNPFMEEEKGVVSLAKTMKKKLPNIVCLNSVFIDTILEPEALSKTMSDTSHQRELYSLIEEQITHLSSLTAPLEESLNKR</sequence>
<evidence type="ECO:0000256" key="1">
    <source>
        <dbReference type="ARBA" id="ARBA00004138"/>
    </source>
</evidence>
<keyword evidence="7" id="KW-1185">Reference proteome</keyword>
<keyword evidence="2" id="KW-0433">Leucine-rich repeat</keyword>
<dbReference type="PROSITE" id="PS51450">
    <property type="entry name" value="LRR"/>
    <property type="match status" value="3"/>
</dbReference>
<evidence type="ECO:0000313" key="7">
    <source>
        <dbReference type="Proteomes" id="UP000316759"/>
    </source>
</evidence>
<dbReference type="Pfam" id="PF12799">
    <property type="entry name" value="LRR_4"/>
    <property type="match status" value="1"/>
</dbReference>
<evidence type="ECO:0000256" key="4">
    <source>
        <dbReference type="ARBA" id="ARBA00023069"/>
    </source>
</evidence>
<dbReference type="InterPro" id="IPR003591">
    <property type="entry name" value="Leu-rich_rpt_typical-subtyp"/>
</dbReference>
<dbReference type="Pfam" id="PF13855">
    <property type="entry name" value="LRR_8"/>
    <property type="match status" value="1"/>
</dbReference>
<dbReference type="STRING" id="46835.A0A504YYG3"/>
<gene>
    <name evidence="6" type="ORF">FGIG_10741</name>
</gene>
<name>A0A504YYG3_FASGI</name>
<dbReference type="InterPro" id="IPR050576">
    <property type="entry name" value="Cilia_flagella_integrity"/>
</dbReference>
<dbReference type="PANTHER" id="PTHR45973">
    <property type="entry name" value="PROTEIN PHOSPHATASE 1 REGULATORY SUBUNIT SDS22-RELATED"/>
    <property type="match status" value="1"/>
</dbReference>
<dbReference type="PRINTS" id="PR00019">
    <property type="entry name" value="LEURICHRPT"/>
</dbReference>
<reference evidence="6 7" key="1">
    <citation type="submission" date="2019-04" db="EMBL/GenBank/DDBJ databases">
        <title>Annotation for the trematode Fasciola gigantica.</title>
        <authorList>
            <person name="Choi Y.-J."/>
        </authorList>
    </citation>
    <scope>NUCLEOTIDE SEQUENCE [LARGE SCALE GENOMIC DNA]</scope>
    <source>
        <strain evidence="6">Uganda_cow_1</strain>
    </source>
</reference>
<keyword evidence="4" id="KW-0969">Cilium</keyword>
<comment type="subcellular location">
    <subcellularLocation>
        <location evidence="1">Cell projection</location>
        <location evidence="1">Cilium</location>
    </subcellularLocation>
</comment>
<accession>A0A504YYG3</accession>
<evidence type="ECO:0000256" key="5">
    <source>
        <dbReference type="ARBA" id="ARBA00023273"/>
    </source>
</evidence>
<dbReference type="OrthoDB" id="1574204at2759"/>
<dbReference type="EMBL" id="SUNJ01003651">
    <property type="protein sequence ID" value="TPP65081.1"/>
    <property type="molecule type" value="Genomic_DNA"/>
</dbReference>
<evidence type="ECO:0000313" key="6">
    <source>
        <dbReference type="EMBL" id="TPP65081.1"/>
    </source>
</evidence>
<evidence type="ECO:0000256" key="3">
    <source>
        <dbReference type="ARBA" id="ARBA00022737"/>
    </source>
</evidence>
<evidence type="ECO:0008006" key="8">
    <source>
        <dbReference type="Google" id="ProtNLM"/>
    </source>
</evidence>
<dbReference type="InterPro" id="IPR032675">
    <property type="entry name" value="LRR_dom_sf"/>
</dbReference>
<protein>
    <recommendedName>
        <fullName evidence="8">Protein phosphatase 1 regulatory subunit 7</fullName>
    </recommendedName>
</protein>
<dbReference type="SUPFAM" id="SSF52058">
    <property type="entry name" value="L domain-like"/>
    <property type="match status" value="1"/>
</dbReference>
<evidence type="ECO:0000256" key="2">
    <source>
        <dbReference type="ARBA" id="ARBA00022614"/>
    </source>
</evidence>
<keyword evidence="3" id="KW-0677">Repeat</keyword>
<dbReference type="AlphaFoldDB" id="A0A504YYG3"/>
<proteinExistence type="predicted"/>
<dbReference type="InterPro" id="IPR025875">
    <property type="entry name" value="Leu-rich_rpt_4"/>
</dbReference>
<dbReference type="Gene3D" id="3.80.10.10">
    <property type="entry name" value="Ribonuclease Inhibitor"/>
    <property type="match status" value="2"/>
</dbReference>
<dbReference type="PANTHER" id="PTHR45973:SF9">
    <property type="entry name" value="LEUCINE-RICH REPEAT-CONTAINING PROTEIN 46"/>
    <property type="match status" value="1"/>
</dbReference>
<dbReference type="Proteomes" id="UP000316759">
    <property type="component" value="Unassembled WGS sequence"/>
</dbReference>
<keyword evidence="5" id="KW-0966">Cell projection</keyword>
<dbReference type="InterPro" id="IPR001611">
    <property type="entry name" value="Leu-rich_rpt"/>
</dbReference>